<keyword evidence="1" id="KW-0812">Transmembrane</keyword>
<evidence type="ECO:0000256" key="1">
    <source>
        <dbReference type="SAM" id="Phobius"/>
    </source>
</evidence>
<keyword evidence="1" id="KW-0472">Membrane</keyword>
<gene>
    <name evidence="2" type="ORF">ESZ48_04785</name>
</gene>
<sequence length="61" mass="6936">MSNILSLLLIQIPSSTPNPGDTSPIDFSSPFEVIVFIIAPILLIVFYLVYRKKQRKDKNED</sequence>
<dbReference type="Proteomes" id="UP000289792">
    <property type="component" value="Unassembled WGS sequence"/>
</dbReference>
<organism evidence="2 3">
    <name type="scientific">Gelidibacter gilvus</name>
    <dbReference type="NCBI Taxonomy" id="59602"/>
    <lineage>
        <taxon>Bacteria</taxon>
        <taxon>Pseudomonadati</taxon>
        <taxon>Bacteroidota</taxon>
        <taxon>Flavobacteriia</taxon>
        <taxon>Flavobacteriales</taxon>
        <taxon>Flavobacteriaceae</taxon>
        <taxon>Gelidibacter</taxon>
    </lineage>
</organism>
<dbReference type="RefSeq" id="WP_129016189.1">
    <property type="nucleotide sequence ID" value="NZ_SDDZ01000002.1"/>
</dbReference>
<keyword evidence="1" id="KW-1133">Transmembrane helix</keyword>
<name>A0A4Q0XKX4_9FLAO</name>
<proteinExistence type="predicted"/>
<evidence type="ECO:0000313" key="2">
    <source>
        <dbReference type="EMBL" id="RXJ51192.1"/>
    </source>
</evidence>
<accession>A0A4Q0XKX4</accession>
<dbReference type="OrthoDB" id="1453373at2"/>
<comment type="caution">
    <text evidence="2">The sequence shown here is derived from an EMBL/GenBank/DDBJ whole genome shotgun (WGS) entry which is preliminary data.</text>
</comment>
<dbReference type="EMBL" id="SDDZ01000002">
    <property type="protein sequence ID" value="RXJ51192.1"/>
    <property type="molecule type" value="Genomic_DNA"/>
</dbReference>
<keyword evidence="3" id="KW-1185">Reference proteome</keyword>
<feature type="transmembrane region" description="Helical" evidence="1">
    <location>
        <begin position="33"/>
        <end position="50"/>
    </location>
</feature>
<reference evidence="2 3" key="1">
    <citation type="submission" date="2019-01" db="EMBL/GenBank/DDBJ databases">
        <title>Genome sequence of the Antarctic species Gelidibacter gilvus ACAM 158(T).</title>
        <authorList>
            <person name="Bowman J.P."/>
        </authorList>
    </citation>
    <scope>NUCLEOTIDE SEQUENCE [LARGE SCALE GENOMIC DNA]</scope>
    <source>
        <strain evidence="2 3">IC158</strain>
    </source>
</reference>
<dbReference type="AlphaFoldDB" id="A0A4Q0XKX4"/>
<evidence type="ECO:0000313" key="3">
    <source>
        <dbReference type="Proteomes" id="UP000289792"/>
    </source>
</evidence>
<protein>
    <submittedName>
        <fullName evidence="2">Adenylosuccinate synthetase</fullName>
    </submittedName>
</protein>